<proteinExistence type="predicted"/>
<dbReference type="Pfam" id="PF00172">
    <property type="entry name" value="Zn_clus"/>
    <property type="match status" value="1"/>
</dbReference>
<keyword evidence="2" id="KW-0479">Metal-binding</keyword>
<dbReference type="GO" id="GO:0000435">
    <property type="term" value="P:positive regulation of transcription from RNA polymerase II promoter by galactose"/>
    <property type="evidence" value="ECO:0007669"/>
    <property type="project" value="TreeGrafter"/>
</dbReference>
<feature type="domain" description="Zn(2)-C6 fungal-type" evidence="12">
    <location>
        <begin position="11"/>
        <end position="41"/>
    </location>
</feature>
<organism evidence="13 14">
    <name type="scientific">Saccharomycodes ludwigii</name>
    <dbReference type="NCBI Taxonomy" id="36035"/>
    <lineage>
        <taxon>Eukaryota</taxon>
        <taxon>Fungi</taxon>
        <taxon>Dikarya</taxon>
        <taxon>Ascomycota</taxon>
        <taxon>Saccharomycotina</taxon>
        <taxon>Saccharomycetes</taxon>
        <taxon>Saccharomycodales</taxon>
        <taxon>Saccharomycodaceae</taxon>
        <taxon>Saccharomycodes</taxon>
    </lineage>
</organism>
<dbReference type="AlphaFoldDB" id="A0A376B455"/>
<evidence type="ECO:0000256" key="11">
    <source>
        <dbReference type="SAM" id="MobiDB-lite"/>
    </source>
</evidence>
<dbReference type="GO" id="GO:0006012">
    <property type="term" value="P:galactose metabolic process"/>
    <property type="evidence" value="ECO:0007669"/>
    <property type="project" value="UniProtKB-KW"/>
</dbReference>
<accession>A0A376B455</accession>
<evidence type="ECO:0000256" key="6">
    <source>
        <dbReference type="ARBA" id="ARBA00023144"/>
    </source>
</evidence>
<keyword evidence="5" id="KW-0238">DNA-binding</keyword>
<dbReference type="CDD" id="cd14654">
    <property type="entry name" value="ZIP_Gal4"/>
    <property type="match status" value="1"/>
</dbReference>
<keyword evidence="8" id="KW-0804">Transcription</keyword>
<dbReference type="PROSITE" id="PS00463">
    <property type="entry name" value="ZN2_CY6_FUNGAL_1"/>
    <property type="match status" value="1"/>
</dbReference>
<keyword evidence="4" id="KW-0805">Transcription regulation</keyword>
<dbReference type="SMART" id="SM00066">
    <property type="entry name" value="GAL4"/>
    <property type="match status" value="1"/>
</dbReference>
<evidence type="ECO:0000313" key="13">
    <source>
        <dbReference type="EMBL" id="SSD59475.1"/>
    </source>
</evidence>
<dbReference type="CDD" id="cd12148">
    <property type="entry name" value="fungal_TF_MHR"/>
    <property type="match status" value="1"/>
</dbReference>
<reference evidence="14" key="1">
    <citation type="submission" date="2018-06" db="EMBL/GenBank/DDBJ databases">
        <authorList>
            <person name="Guldener U."/>
        </authorList>
    </citation>
    <scope>NUCLEOTIDE SEQUENCE [LARGE SCALE GENOMIC DNA]</scope>
    <source>
        <strain evidence="14">UTAD17</strain>
    </source>
</reference>
<dbReference type="PROSITE" id="PS50048">
    <property type="entry name" value="ZN2_CY6_FUNGAL_2"/>
    <property type="match status" value="1"/>
</dbReference>
<evidence type="ECO:0000259" key="12">
    <source>
        <dbReference type="PROSITE" id="PS50048"/>
    </source>
</evidence>
<dbReference type="GO" id="GO:0006351">
    <property type="term" value="P:DNA-templated transcription"/>
    <property type="evidence" value="ECO:0007669"/>
    <property type="project" value="InterPro"/>
</dbReference>
<dbReference type="Pfam" id="PF03902">
    <property type="entry name" value="Gal4_dimer"/>
    <property type="match status" value="1"/>
</dbReference>
<dbReference type="Gene3D" id="1.20.5.170">
    <property type="match status" value="1"/>
</dbReference>
<evidence type="ECO:0000256" key="2">
    <source>
        <dbReference type="ARBA" id="ARBA00022723"/>
    </source>
</evidence>
<dbReference type="InterPro" id="IPR005600">
    <property type="entry name" value="Gal4_dimer_dom"/>
</dbReference>
<dbReference type="InterPro" id="IPR007219">
    <property type="entry name" value="XnlR_reg_dom"/>
</dbReference>
<dbReference type="PANTHER" id="PTHR47424:SF2">
    <property type="entry name" value="TRANSCRIPTION FACTOR DOMAIN-CONTAINING PROTEIN-RELATED"/>
    <property type="match status" value="1"/>
</dbReference>
<dbReference type="GO" id="GO:0008270">
    <property type="term" value="F:zinc ion binding"/>
    <property type="evidence" value="ECO:0007669"/>
    <property type="project" value="InterPro"/>
</dbReference>
<dbReference type="FunFam" id="4.10.240.10:FF:000009">
    <property type="entry name" value="C6 transcription factor (Gal4)"/>
    <property type="match status" value="1"/>
</dbReference>
<evidence type="ECO:0000256" key="4">
    <source>
        <dbReference type="ARBA" id="ARBA00023015"/>
    </source>
</evidence>
<dbReference type="InterPro" id="IPR001138">
    <property type="entry name" value="Zn2Cys6_DnaBD"/>
</dbReference>
<keyword evidence="9" id="KW-0539">Nucleus</keyword>
<gene>
    <name evidence="13" type="ORF">SCODWIG_01236</name>
</gene>
<keyword evidence="7" id="KW-0010">Activator</keyword>
<dbReference type="Pfam" id="PF04082">
    <property type="entry name" value="Fungal_trans"/>
    <property type="match status" value="1"/>
</dbReference>
<sequence length="1095" mass="123709">MTEGRLPIEQACDLCRKRKLKCSKELPKCSNCIKLHKDCCYSPKKLRTPLTRVHLTTVEKRVHTLENALTKLFPGQGIESILNKVKSFEQTNTVKNDASLLEDANITESNDISVDANTYAKHLHPKIKGEVQDVAQSLVSLSSPISPRITNTNVNINNHGIKEETYQDDNNQTGISVNMGNNEHIVDTGLHNSKNDNLKNNNSQKKNINVSRESVPSDPLFGFDWSETDTFVPENVTSAISTTNITSKATTSNKVNKMSDKLKNSRMSNFGKTDTHTATLNPTSNDGMAALSVDPNNKGYYGAGSAATVLRHLIQNTSASSDSTTPGKIDINNLSTSSPTSPLSSAYESNIMKERFVAGYFEHYHTSYPFLSKEYFLEGFNKQKNQAENDINKLTDWNILMYTVLAIGCWCVNGDSTTIDLYYYDKVKEFFNGSVFERGSIQLVTALTLLSNYTQKRDKPNTGWNFLGLAVRMAIGLGLYKEFDWYSKPTNGSKYVNDLELRRRLWWGIYIFDAGAAITFGRPVNLPKDFTDDLLLPSNIDDEDPNYVKVVNDYPTIYSGMIEQTKFTKISVEIHIRLMSRPSPSSNECLKMNELITKFINQLPKWFDFDNTVVVNVLNKHFHKEIPYWFHLTRYRLIWRYLNLQIILFRGFLCQSIIVRNDPHVSKFFDTDEVELCKRLCLDCAFKTILSVSNFITNHKVTMLASWYATYFLFQAALIPILFLMSNPHNKKAGEWQKQIYLAKKSLCKLKETNKTAGKFLNVIKIVCGHLFGDNIIKSATKNGVRAEATTNVAVAANNNNLTKENGAKKTCHTPEVMSKNKTDDYEINLHQTKMEGSIDPNTDSPNLIVTSNISNGRSIANLIGLESPGPFPLNLSFYNYNNNNNNNNNKIVNTNSGNSNDISNHISSNVKSNMYYTRSPNILFDTSIKSPNATTLSSLFTMTADNNNKHANTSINAHVNHYPVTTNKDDVGLTLMQEGSRNLQKNDVMIDEQEEIRQDQYSDDEEDVLKKYNINALFSGNFHAVQSNVGLPFLPEINEQFQDGINKFDNSTFFPIWNEQSFYSANVNQNKNKDGDLIYNYIFNDDNSDDVASN</sequence>
<dbReference type="VEuPathDB" id="FungiDB:SCODWIG_01236"/>
<feature type="region of interest" description="Disordered" evidence="11">
    <location>
        <begin position="318"/>
        <end position="338"/>
    </location>
</feature>
<dbReference type="Proteomes" id="UP000262825">
    <property type="component" value="Unassembled WGS sequence"/>
</dbReference>
<keyword evidence="14" id="KW-1185">Reference proteome</keyword>
<evidence type="ECO:0000256" key="7">
    <source>
        <dbReference type="ARBA" id="ARBA00023159"/>
    </source>
</evidence>
<dbReference type="InterPro" id="IPR051127">
    <property type="entry name" value="Fungal_SecMet_Regulators"/>
</dbReference>
<evidence type="ECO:0000256" key="1">
    <source>
        <dbReference type="ARBA" id="ARBA00004123"/>
    </source>
</evidence>
<evidence type="ECO:0000313" key="14">
    <source>
        <dbReference type="Proteomes" id="UP000262825"/>
    </source>
</evidence>
<dbReference type="GO" id="GO:0000978">
    <property type="term" value="F:RNA polymerase II cis-regulatory region sequence-specific DNA binding"/>
    <property type="evidence" value="ECO:0007669"/>
    <property type="project" value="TreeGrafter"/>
</dbReference>
<keyword evidence="3" id="KW-0862">Zinc</keyword>
<comment type="subcellular location">
    <subcellularLocation>
        <location evidence="1">Nucleus</location>
    </subcellularLocation>
</comment>
<dbReference type="Gene3D" id="4.10.240.10">
    <property type="entry name" value="Zn(2)-C6 fungal-type DNA-binding domain"/>
    <property type="match status" value="1"/>
</dbReference>
<dbReference type="InterPro" id="IPR036864">
    <property type="entry name" value="Zn2-C6_fun-type_DNA-bd_sf"/>
</dbReference>
<keyword evidence="10" id="KW-0119">Carbohydrate metabolism</keyword>
<evidence type="ECO:0000256" key="8">
    <source>
        <dbReference type="ARBA" id="ARBA00023163"/>
    </source>
</evidence>
<evidence type="ECO:0000256" key="3">
    <source>
        <dbReference type="ARBA" id="ARBA00022833"/>
    </source>
</evidence>
<dbReference type="SMART" id="SM00906">
    <property type="entry name" value="Fungal_trans"/>
    <property type="match status" value="1"/>
</dbReference>
<evidence type="ECO:0000256" key="10">
    <source>
        <dbReference type="ARBA" id="ARBA00023277"/>
    </source>
</evidence>
<dbReference type="EMBL" id="UFAJ01000148">
    <property type="protein sequence ID" value="SSD59475.1"/>
    <property type="molecule type" value="Genomic_DNA"/>
</dbReference>
<protein>
    <recommendedName>
        <fullName evidence="12">Zn(2)-C6 fungal-type domain-containing protein</fullName>
    </recommendedName>
</protein>
<dbReference type="GO" id="GO:0000981">
    <property type="term" value="F:DNA-binding transcription factor activity, RNA polymerase II-specific"/>
    <property type="evidence" value="ECO:0007669"/>
    <property type="project" value="InterPro"/>
</dbReference>
<evidence type="ECO:0000256" key="5">
    <source>
        <dbReference type="ARBA" id="ARBA00023125"/>
    </source>
</evidence>
<keyword evidence="6" id="KW-0299">Galactose metabolism</keyword>
<dbReference type="GO" id="GO:0005634">
    <property type="term" value="C:nucleus"/>
    <property type="evidence" value="ECO:0007669"/>
    <property type="project" value="UniProtKB-SubCell"/>
</dbReference>
<dbReference type="PANTHER" id="PTHR47424">
    <property type="entry name" value="REGULATORY PROTEIN GAL4"/>
    <property type="match status" value="1"/>
</dbReference>
<evidence type="ECO:0000256" key="9">
    <source>
        <dbReference type="ARBA" id="ARBA00023242"/>
    </source>
</evidence>
<dbReference type="CDD" id="cd00067">
    <property type="entry name" value="GAL4"/>
    <property type="match status" value="1"/>
</dbReference>
<name>A0A376B455_9ASCO</name>
<dbReference type="SUPFAM" id="SSF57701">
    <property type="entry name" value="Zn2/Cys6 DNA-binding domain"/>
    <property type="match status" value="1"/>
</dbReference>